<dbReference type="GO" id="GO:0003676">
    <property type="term" value="F:nucleic acid binding"/>
    <property type="evidence" value="ECO:0007669"/>
    <property type="project" value="InterPro"/>
</dbReference>
<dbReference type="SUPFAM" id="SSF56672">
    <property type="entry name" value="DNA/RNA polymerases"/>
    <property type="match status" value="1"/>
</dbReference>
<keyword evidence="3" id="KW-1185">Reference proteome</keyword>
<dbReference type="PANTHER" id="PTHR33481:SF1">
    <property type="entry name" value="ENDONUCLEASE_EXONUCLEASE_PHOSPHATASE DOMAIN-CONTAINING PROTEIN-RELATED"/>
    <property type="match status" value="1"/>
</dbReference>
<proteinExistence type="predicted"/>
<dbReference type="PROSITE" id="PS50879">
    <property type="entry name" value="RNASE_H_1"/>
    <property type="match status" value="1"/>
</dbReference>
<dbReference type="InterPro" id="IPR002156">
    <property type="entry name" value="RNaseH_domain"/>
</dbReference>
<evidence type="ECO:0000313" key="3">
    <source>
        <dbReference type="Proteomes" id="UP000620124"/>
    </source>
</evidence>
<feature type="domain" description="RNase H type-1" evidence="1">
    <location>
        <begin position="751"/>
        <end position="890"/>
    </location>
</feature>
<accession>A0A8H6Z7S7</accession>
<dbReference type="Pfam" id="PF00075">
    <property type="entry name" value="RNase_H"/>
    <property type="match status" value="1"/>
</dbReference>
<dbReference type="AlphaFoldDB" id="A0A8H6Z7S7"/>
<dbReference type="Gene3D" id="3.60.10.10">
    <property type="entry name" value="Endonuclease/exonuclease/phosphatase"/>
    <property type="match status" value="1"/>
</dbReference>
<dbReference type="Proteomes" id="UP000620124">
    <property type="component" value="Unassembled WGS sequence"/>
</dbReference>
<sequence>MRVNGLRQCVKAGTPTFYSPVHHTTSTIDLVFISDATLGKLLEKCVVLPGHGSDHSSISCSFAIPLEHHSPPPRRNFRGADWDAFPELLESYLSRHPLPLLPLLSPTDIDAYVDALTAAVTTVLEAHVPLTRMSPYTRRWWNASLTALRRAYNVAHHAIQKDDPADPSWKMMRAARNRYHSAIRRAKRAHWREYICELPRGNIWKAAKYALDPGSMSASSRIPDLVAPDGSIASTPCRESKSPAREILPAPLPGPLFTLDDIHRAISKLSPWKAPGPSGIPNIAISSARTIFAPILLSILEAGLRIGYFPRSWRVFLTVTIRKPGKSDYTLPGAHRPIAEEECLGKVVESVVTEWLSGLAEKHGLLSPNQFGGRPGRYTVDALLQLVQRVKDAWRVGKVASLLLMDISQAFPSSANEFPLPWCACSSFLSERSTRLVFDDHVSEPSAVPNGLPQGSPLSALLYLIFADEFLADGTSGYIDDNSRLETLLFPVPNGLASSSTSPKFQLVHFVSPRRHRDHYRAMPMRIGSITIEASTTAKLLGVILDNKLTFRNHVELAQSRGTKAVLALSPASLPLPSAYRTPTSGNSSSRSSSRAWSMRFQCGIDQCRRGRGARRAGTVWVAKALGKVQRQACKMITGALRTTATDTLDFHANLLPVHIRLNRSAFNAAARLATLPASNPIRRIFQRCRRVPRFHRSPIHHLIAAFPAFLHDFETIDPQRRIIPLPAGALTTRIAQTKDDACADMEGIVAKGGFCIFTDGSGFEGGVGAAAVAMKGLDMGETRQKYLGTEGEHTVFESEVCGAILALDIIAGTPRLTNVDLFMDCQPAIIALSSPKPQPGQYLLAAFHALLGRLLRARRTLKIRIHWVPAHIGIEGNEAVDARAKEAAVGMFSPLASRISLFESPLPSSKAAAVASGSKASAARWLAEWSLSPRFSCIAAFDSALPSKAVARPYSELSRPRGSILTQLRTGHIGLNAYLHRFNLTPSPNCHHCGVPESVPHFLLICPAYHAHRLCLISRLGTARLSLRCLISTKADPGPVLAFVHNTGRFPLYAL</sequence>
<dbReference type="GO" id="GO:0004523">
    <property type="term" value="F:RNA-DNA hybrid ribonuclease activity"/>
    <property type="evidence" value="ECO:0007669"/>
    <property type="project" value="InterPro"/>
</dbReference>
<dbReference type="InterPro" id="IPR012337">
    <property type="entry name" value="RNaseH-like_sf"/>
</dbReference>
<dbReference type="PANTHER" id="PTHR33481">
    <property type="entry name" value="REVERSE TRANSCRIPTASE"/>
    <property type="match status" value="1"/>
</dbReference>
<gene>
    <name evidence="2" type="ORF">MVEN_00076000</name>
</gene>
<organism evidence="2 3">
    <name type="scientific">Mycena venus</name>
    <dbReference type="NCBI Taxonomy" id="2733690"/>
    <lineage>
        <taxon>Eukaryota</taxon>
        <taxon>Fungi</taxon>
        <taxon>Dikarya</taxon>
        <taxon>Basidiomycota</taxon>
        <taxon>Agaricomycotina</taxon>
        <taxon>Agaricomycetes</taxon>
        <taxon>Agaricomycetidae</taxon>
        <taxon>Agaricales</taxon>
        <taxon>Marasmiineae</taxon>
        <taxon>Mycenaceae</taxon>
        <taxon>Mycena</taxon>
    </lineage>
</organism>
<dbReference type="SUPFAM" id="SSF53098">
    <property type="entry name" value="Ribonuclease H-like"/>
    <property type="match status" value="1"/>
</dbReference>
<protein>
    <recommendedName>
        <fullName evidence="1">RNase H type-1 domain-containing protein</fullName>
    </recommendedName>
</protein>
<dbReference type="InterPro" id="IPR036691">
    <property type="entry name" value="Endo/exonu/phosph_ase_sf"/>
</dbReference>
<dbReference type="OrthoDB" id="412006at2759"/>
<comment type="caution">
    <text evidence="2">The sequence shown here is derived from an EMBL/GenBank/DDBJ whole genome shotgun (WGS) entry which is preliminary data.</text>
</comment>
<evidence type="ECO:0000259" key="1">
    <source>
        <dbReference type="PROSITE" id="PS50879"/>
    </source>
</evidence>
<dbReference type="SUPFAM" id="SSF56219">
    <property type="entry name" value="DNase I-like"/>
    <property type="match status" value="1"/>
</dbReference>
<dbReference type="Pfam" id="PF00078">
    <property type="entry name" value="RVT_1"/>
    <property type="match status" value="1"/>
</dbReference>
<dbReference type="CDD" id="cd09276">
    <property type="entry name" value="Rnase_HI_RT_non_LTR"/>
    <property type="match status" value="1"/>
</dbReference>
<reference evidence="2" key="1">
    <citation type="submission" date="2020-05" db="EMBL/GenBank/DDBJ databases">
        <title>Mycena genomes resolve the evolution of fungal bioluminescence.</title>
        <authorList>
            <person name="Tsai I.J."/>
        </authorList>
    </citation>
    <scope>NUCLEOTIDE SEQUENCE</scope>
    <source>
        <strain evidence="2">CCC161011</strain>
    </source>
</reference>
<dbReference type="EMBL" id="JACAZI010000001">
    <property type="protein sequence ID" value="KAF7372169.1"/>
    <property type="molecule type" value="Genomic_DNA"/>
</dbReference>
<dbReference type="Gene3D" id="3.30.420.10">
    <property type="entry name" value="Ribonuclease H-like superfamily/Ribonuclease H"/>
    <property type="match status" value="1"/>
</dbReference>
<dbReference type="InterPro" id="IPR043502">
    <property type="entry name" value="DNA/RNA_pol_sf"/>
</dbReference>
<name>A0A8H6Z7S7_9AGAR</name>
<dbReference type="InterPro" id="IPR000477">
    <property type="entry name" value="RT_dom"/>
</dbReference>
<dbReference type="InterPro" id="IPR036397">
    <property type="entry name" value="RNaseH_sf"/>
</dbReference>
<evidence type="ECO:0000313" key="2">
    <source>
        <dbReference type="EMBL" id="KAF7372169.1"/>
    </source>
</evidence>